<evidence type="ECO:0000313" key="5">
    <source>
        <dbReference type="WBParaSite" id="ACRNAN_scaffold10311.g19204.t1"/>
    </source>
</evidence>
<dbReference type="Pfam" id="PF00017">
    <property type="entry name" value="SH2"/>
    <property type="match status" value="1"/>
</dbReference>
<dbReference type="PRINTS" id="PR00401">
    <property type="entry name" value="SH2DOMAIN"/>
</dbReference>
<reference evidence="5" key="1">
    <citation type="submission" date="2022-11" db="UniProtKB">
        <authorList>
            <consortium name="WormBaseParasite"/>
        </authorList>
    </citation>
    <scope>IDENTIFICATION</scope>
</reference>
<dbReference type="InterPro" id="IPR000980">
    <property type="entry name" value="SH2"/>
</dbReference>
<sequence>MSASPQRLFGVTLLEKIIRTHPIWYLQHIGRAASNHLLRPMPAGTFIVRASSRSNSMALTVRLPPCFDQDTDHYLIQRHGNGIRLEGSPNSFKSLPLLIEHYCKHGEELQAKLVLPAAISLCKTTMALQRIALMGQDFYTSEVGRVHIASSSSPRKLNRTPPMGTQMLNSNNSCSSSSHMSQSICSTNAYAMSRDKNSNAPKLSKQHTVHVDDYYELSAVAAPPQHSFLKKSMSAHDGIRDPNGSLKDRFDASSGPQTVRVFSKTSRPVNFLRNLFSSQGSTESRNTQNESGCDKITDPTSTIVAAYGSNSLAQCEYFTPFPNQKLCGSQSDASTLASASDNRWSKKMDFRNSSTCKLHQEPSTIESTASSLRRSFAKLKTFKPGGS</sequence>
<evidence type="ECO:0000259" key="3">
    <source>
        <dbReference type="PROSITE" id="PS50001"/>
    </source>
</evidence>
<dbReference type="AlphaFoldDB" id="A0A914CGE7"/>
<name>A0A914CGE7_9BILA</name>
<dbReference type="SUPFAM" id="SSF55550">
    <property type="entry name" value="SH2 domain"/>
    <property type="match status" value="1"/>
</dbReference>
<evidence type="ECO:0000313" key="4">
    <source>
        <dbReference type="Proteomes" id="UP000887540"/>
    </source>
</evidence>
<protein>
    <submittedName>
        <fullName evidence="5">SH2 domain-containing protein</fullName>
    </submittedName>
</protein>
<accession>A0A914CGE7</accession>
<feature type="compositionally biased region" description="Polar residues" evidence="2">
    <location>
        <begin position="276"/>
        <end position="291"/>
    </location>
</feature>
<evidence type="ECO:0000256" key="2">
    <source>
        <dbReference type="SAM" id="MobiDB-lite"/>
    </source>
</evidence>
<keyword evidence="1" id="KW-0727">SH2 domain</keyword>
<dbReference type="WBParaSite" id="ACRNAN_scaffold10311.g19204.t1">
    <property type="protein sequence ID" value="ACRNAN_scaffold10311.g19204.t1"/>
    <property type="gene ID" value="ACRNAN_scaffold10311.g19204"/>
</dbReference>
<dbReference type="Proteomes" id="UP000887540">
    <property type="component" value="Unplaced"/>
</dbReference>
<dbReference type="InterPro" id="IPR036860">
    <property type="entry name" value="SH2_dom_sf"/>
</dbReference>
<keyword evidence="4" id="KW-1185">Reference proteome</keyword>
<proteinExistence type="predicted"/>
<evidence type="ECO:0000256" key="1">
    <source>
        <dbReference type="PROSITE-ProRule" id="PRU00191"/>
    </source>
</evidence>
<dbReference type="Gene3D" id="3.30.505.10">
    <property type="entry name" value="SH2 domain"/>
    <property type="match status" value="1"/>
</dbReference>
<organism evidence="4 5">
    <name type="scientific">Acrobeloides nanus</name>
    <dbReference type="NCBI Taxonomy" id="290746"/>
    <lineage>
        <taxon>Eukaryota</taxon>
        <taxon>Metazoa</taxon>
        <taxon>Ecdysozoa</taxon>
        <taxon>Nematoda</taxon>
        <taxon>Chromadorea</taxon>
        <taxon>Rhabditida</taxon>
        <taxon>Tylenchina</taxon>
        <taxon>Cephalobomorpha</taxon>
        <taxon>Cephaloboidea</taxon>
        <taxon>Cephalobidae</taxon>
        <taxon>Acrobeloides</taxon>
    </lineage>
</organism>
<dbReference type="PANTHER" id="PTHR15832:SF2">
    <property type="entry name" value="SH2 DOMAIN-CONTAINING PROTEIN"/>
    <property type="match status" value="1"/>
</dbReference>
<dbReference type="PANTHER" id="PTHR15832">
    <property type="entry name" value="SHC (SRC HOMOLOGY DOMAIN C-TERMINAL) ADAPTOR HOMOLOG"/>
    <property type="match status" value="1"/>
</dbReference>
<dbReference type="SMART" id="SM00252">
    <property type="entry name" value="SH2"/>
    <property type="match status" value="1"/>
</dbReference>
<feature type="domain" description="SH2" evidence="3">
    <location>
        <begin position="24"/>
        <end position="117"/>
    </location>
</feature>
<feature type="region of interest" description="Disordered" evidence="2">
    <location>
        <begin position="276"/>
        <end position="296"/>
    </location>
</feature>
<dbReference type="PROSITE" id="PS50001">
    <property type="entry name" value="SH2"/>
    <property type="match status" value="1"/>
</dbReference>